<feature type="region of interest" description="Disordered" evidence="1">
    <location>
        <begin position="1"/>
        <end position="21"/>
    </location>
</feature>
<reference evidence="2" key="1">
    <citation type="submission" date="2018-05" db="EMBL/GenBank/DDBJ databases">
        <authorList>
            <person name="Lanie J.A."/>
            <person name="Ng W.-L."/>
            <person name="Kazmierczak K.M."/>
            <person name="Andrzejewski T.M."/>
            <person name="Davidsen T.M."/>
            <person name="Wayne K.J."/>
            <person name="Tettelin H."/>
            <person name="Glass J.I."/>
            <person name="Rusch D."/>
            <person name="Podicherti R."/>
            <person name="Tsui H.-C.T."/>
            <person name="Winkler M.E."/>
        </authorList>
    </citation>
    <scope>NUCLEOTIDE SEQUENCE</scope>
</reference>
<evidence type="ECO:0000313" key="2">
    <source>
        <dbReference type="EMBL" id="SVE06398.1"/>
    </source>
</evidence>
<dbReference type="EMBL" id="UINC01191653">
    <property type="protein sequence ID" value="SVE06398.1"/>
    <property type="molecule type" value="Genomic_DNA"/>
</dbReference>
<feature type="non-terminal residue" evidence="2">
    <location>
        <position position="51"/>
    </location>
</feature>
<protein>
    <submittedName>
        <fullName evidence="2">Uncharacterized protein</fullName>
    </submittedName>
</protein>
<gene>
    <name evidence="2" type="ORF">METZ01_LOCUS459252</name>
</gene>
<accession>A0A383AH28</accession>
<dbReference type="AlphaFoldDB" id="A0A383AH28"/>
<organism evidence="2">
    <name type="scientific">marine metagenome</name>
    <dbReference type="NCBI Taxonomy" id="408172"/>
    <lineage>
        <taxon>unclassified sequences</taxon>
        <taxon>metagenomes</taxon>
        <taxon>ecological metagenomes</taxon>
    </lineage>
</organism>
<evidence type="ECO:0000256" key="1">
    <source>
        <dbReference type="SAM" id="MobiDB-lite"/>
    </source>
</evidence>
<sequence>MSAANVPYRTTKFSRSGPHRASYGCANQATEVQLKIQQGRKPTWHLQPKSL</sequence>
<name>A0A383AH28_9ZZZZ</name>
<proteinExistence type="predicted"/>